<accession>A0A6L5YRA7</accession>
<reference evidence="1 2" key="1">
    <citation type="submission" date="2019-08" db="EMBL/GenBank/DDBJ databases">
        <title>In-depth cultivation of the pig gut microbiome towards novel bacterial diversity and tailored functional studies.</title>
        <authorList>
            <person name="Wylensek D."/>
            <person name="Hitch T.C.A."/>
            <person name="Clavel T."/>
        </authorList>
    </citation>
    <scope>NUCLEOTIDE SEQUENCE [LARGE SCALE GENOMIC DNA]</scope>
    <source>
        <strain evidence="1 2">MUC/MUC-530-WT-4D</strain>
    </source>
</reference>
<sequence length="776" mass="89211">MKNRLTFANVINILIENKKKTYPQHQLIFDLFSVYLGSRNADDTIYSEDNTMYSRWCTGARPIPMEILRTYEDDKNFDVMEDGFRDEIIPNLINESLARTQMEELVCDSIPVIGSNKVAELNAMKDNAAFFTQVVRYAILSDHEHSGQFSPDLSDDLLNCLLPSVTKEFTGRKEELKECAKLLQDNNVVFINGVAGIGKSEFTKCYARKNQKKYTNIIYMYYSGSLRQNIIQMDFTDDTDDFSENVLFEKHYTRLKKLRGDSLIILDNFNVLPKDEPLFKEFAQNRFKLLITTRCHLKNYPVLTLTELDKDTELTKLFLKHCPSAKNDAYTVSKIIDTLHWHTLTVILAALSLSASGMEADELLYELQTCGLNLSSGEDVELYKDGDYTDGLMTEHLRKLLQLGKLSNSRLDILRNLSLLPLSGVLKASFKNWLKLTDLNDVNYLMKYGFINDDSENRTISLHPLIQEVVLLETAPAVSTCRTLIDSLHLICLVHGLEVRKPHNVIDSLISVSEHIIMDEPAVFLLFLQDMFPYLEKYLVTEYLPKLVARMEYAMKQINYSTENVTLCDRALLLDYKAELFYMKKEYANALKKRQKAISIMETLHTDKADLRTASLLSNLYNNLSNVYLMMKNPKETANALKTAINIRREYAHLGLIESHDMLQQMLNLSNMLVLSKENELALQVLSTYEALILEHEGSHSFDYGICELMHGVIALSDGNAKEAETRLLSAESIIDDTMGCDNDYMKSVYRYLHNLYTRWKKPELALEYRNKYLSI</sequence>
<protein>
    <submittedName>
        <fullName evidence="1">Tetratricopeptide repeat protein</fullName>
    </submittedName>
</protein>
<name>A0A6L5YRA7_9FIRM</name>
<dbReference type="RefSeq" id="WP_154429664.1">
    <property type="nucleotide sequence ID" value="NZ_VUNI01000008.1"/>
</dbReference>
<organism evidence="1 2">
    <name type="scientific">Roseburia porci</name>
    <dbReference type="NCBI Taxonomy" id="2605790"/>
    <lineage>
        <taxon>Bacteria</taxon>
        <taxon>Bacillati</taxon>
        <taxon>Bacillota</taxon>
        <taxon>Clostridia</taxon>
        <taxon>Lachnospirales</taxon>
        <taxon>Lachnospiraceae</taxon>
        <taxon>Roseburia</taxon>
    </lineage>
</organism>
<dbReference type="Gene3D" id="3.40.50.300">
    <property type="entry name" value="P-loop containing nucleotide triphosphate hydrolases"/>
    <property type="match status" value="1"/>
</dbReference>
<dbReference type="InterPro" id="IPR011990">
    <property type="entry name" value="TPR-like_helical_dom_sf"/>
</dbReference>
<evidence type="ECO:0000313" key="1">
    <source>
        <dbReference type="EMBL" id="MST74697.1"/>
    </source>
</evidence>
<evidence type="ECO:0000313" key="2">
    <source>
        <dbReference type="Proteomes" id="UP000474024"/>
    </source>
</evidence>
<dbReference type="SUPFAM" id="SSF52540">
    <property type="entry name" value="P-loop containing nucleoside triphosphate hydrolases"/>
    <property type="match status" value="1"/>
</dbReference>
<dbReference type="Gene3D" id="1.25.40.10">
    <property type="entry name" value="Tetratricopeptide repeat domain"/>
    <property type="match status" value="1"/>
</dbReference>
<keyword evidence="2" id="KW-1185">Reference proteome</keyword>
<dbReference type="SUPFAM" id="SSF48452">
    <property type="entry name" value="TPR-like"/>
    <property type="match status" value="1"/>
</dbReference>
<comment type="caution">
    <text evidence="1">The sequence shown here is derived from an EMBL/GenBank/DDBJ whole genome shotgun (WGS) entry which is preliminary data.</text>
</comment>
<proteinExistence type="predicted"/>
<dbReference type="EMBL" id="VUNI01000008">
    <property type="protein sequence ID" value="MST74697.1"/>
    <property type="molecule type" value="Genomic_DNA"/>
</dbReference>
<dbReference type="InterPro" id="IPR027417">
    <property type="entry name" value="P-loop_NTPase"/>
</dbReference>
<dbReference type="Proteomes" id="UP000474024">
    <property type="component" value="Unassembled WGS sequence"/>
</dbReference>
<dbReference type="AlphaFoldDB" id="A0A6L5YRA7"/>
<gene>
    <name evidence="1" type="ORF">FYJ75_06530</name>
</gene>